<sequence>MKPAAATLALSLFVAAAPVSAASSVEESIEKAATAGHRSAENIARNQYRHPVETLSFFGLEPDMTVIEISPGSLWYTEVLAPVLKDHGKYIAAGYDSELPGQPEYRYRQTAAMEKRFAEEAQFSKAEVLRFSPPQVMELGAPGSADMVLTFRNTHGWIREGIAAEVFGSFFKVLKPGGVLGVVQHRGPSVEGFTGYVTEAQVIKLAQDAGFVLEDFSEVNANPADTKDYEQGVWTLPPSLRLGDTDRDRYLAIGESDRMTLRFRKPRY</sequence>
<dbReference type="InterPro" id="IPR016980">
    <property type="entry name" value="S-AdoMet-dep_MeTrfase_Alr7345"/>
</dbReference>
<comment type="caution">
    <text evidence="2">The sequence shown here is derived from an EMBL/GenBank/DDBJ whole genome shotgun (WGS) entry which is preliminary data.</text>
</comment>
<proteinExistence type="predicted"/>
<keyword evidence="1" id="KW-0732">Signal</keyword>
<dbReference type="SUPFAM" id="SSF53335">
    <property type="entry name" value="S-adenosyl-L-methionine-dependent methyltransferases"/>
    <property type="match status" value="1"/>
</dbReference>
<feature type="signal peptide" evidence="1">
    <location>
        <begin position="1"/>
        <end position="21"/>
    </location>
</feature>
<organism evidence="2 3">
    <name type="scientific">Mangrovimicrobium sediminis</name>
    <dbReference type="NCBI Taxonomy" id="2562682"/>
    <lineage>
        <taxon>Bacteria</taxon>
        <taxon>Pseudomonadati</taxon>
        <taxon>Pseudomonadota</taxon>
        <taxon>Gammaproteobacteria</taxon>
        <taxon>Cellvibrionales</taxon>
        <taxon>Halieaceae</taxon>
        <taxon>Mangrovimicrobium</taxon>
    </lineage>
</organism>
<evidence type="ECO:0000313" key="2">
    <source>
        <dbReference type="EMBL" id="TGD71620.1"/>
    </source>
</evidence>
<dbReference type="OrthoDB" id="9801692at2"/>
<reference evidence="2 3" key="1">
    <citation type="submission" date="2019-04" db="EMBL/GenBank/DDBJ databases">
        <title>Taxonomy of novel Haliea sp. from mangrove soil of West Coast of India.</title>
        <authorList>
            <person name="Verma A."/>
            <person name="Kumar P."/>
            <person name="Krishnamurthi S."/>
        </authorList>
    </citation>
    <scope>NUCLEOTIDE SEQUENCE [LARGE SCALE GENOMIC DNA]</scope>
    <source>
        <strain evidence="2 3">SAOS-164</strain>
    </source>
</reference>
<protein>
    <submittedName>
        <fullName evidence="2">Methyltransferase</fullName>
    </submittedName>
</protein>
<dbReference type="GO" id="GO:0008168">
    <property type="term" value="F:methyltransferase activity"/>
    <property type="evidence" value="ECO:0007669"/>
    <property type="project" value="UniProtKB-KW"/>
</dbReference>
<dbReference type="PIRSF" id="PIRSF031679">
    <property type="entry name" value="Mtase_Alr7345_prd"/>
    <property type="match status" value="1"/>
</dbReference>
<dbReference type="GO" id="GO:0032259">
    <property type="term" value="P:methylation"/>
    <property type="evidence" value="ECO:0007669"/>
    <property type="project" value="UniProtKB-KW"/>
</dbReference>
<feature type="chain" id="PRO_5021458642" evidence="1">
    <location>
        <begin position="22"/>
        <end position="268"/>
    </location>
</feature>
<dbReference type="InterPro" id="IPR029063">
    <property type="entry name" value="SAM-dependent_MTases_sf"/>
</dbReference>
<dbReference type="AlphaFoldDB" id="A0A4Z0LWK4"/>
<dbReference type="Gene3D" id="3.40.50.150">
    <property type="entry name" value="Vaccinia Virus protein VP39"/>
    <property type="match status" value="1"/>
</dbReference>
<evidence type="ECO:0000313" key="3">
    <source>
        <dbReference type="Proteomes" id="UP000298050"/>
    </source>
</evidence>
<evidence type="ECO:0000256" key="1">
    <source>
        <dbReference type="SAM" id="SignalP"/>
    </source>
</evidence>
<gene>
    <name evidence="2" type="ORF">E4634_17875</name>
</gene>
<keyword evidence="2" id="KW-0489">Methyltransferase</keyword>
<dbReference type="Proteomes" id="UP000298050">
    <property type="component" value="Unassembled WGS sequence"/>
</dbReference>
<keyword evidence="3" id="KW-1185">Reference proteome</keyword>
<accession>A0A4Z0LWK4</accession>
<dbReference type="EMBL" id="SRLE01000013">
    <property type="protein sequence ID" value="TGD71620.1"/>
    <property type="molecule type" value="Genomic_DNA"/>
</dbReference>
<name>A0A4Z0LWK4_9GAMM</name>
<keyword evidence="2" id="KW-0808">Transferase</keyword>